<feature type="compositionally biased region" description="Polar residues" evidence="1">
    <location>
        <begin position="229"/>
        <end position="244"/>
    </location>
</feature>
<accession>A0A8J8T9V4</accession>
<evidence type="ECO:0000313" key="3">
    <source>
        <dbReference type="Proteomes" id="UP000785679"/>
    </source>
</evidence>
<dbReference type="AlphaFoldDB" id="A0A8J8T9V4"/>
<feature type="region of interest" description="Disordered" evidence="1">
    <location>
        <begin position="229"/>
        <end position="251"/>
    </location>
</feature>
<keyword evidence="3" id="KW-1185">Reference proteome</keyword>
<feature type="compositionally biased region" description="Basic and acidic residues" evidence="1">
    <location>
        <begin position="320"/>
        <end position="330"/>
    </location>
</feature>
<gene>
    <name evidence="2" type="ORF">FGO68_gene8150</name>
</gene>
<dbReference type="EMBL" id="RRYP01000298">
    <property type="protein sequence ID" value="TNV87649.1"/>
    <property type="molecule type" value="Genomic_DNA"/>
</dbReference>
<reference evidence="2" key="1">
    <citation type="submission" date="2019-06" db="EMBL/GenBank/DDBJ databases">
        <authorList>
            <person name="Zheng W."/>
        </authorList>
    </citation>
    <scope>NUCLEOTIDE SEQUENCE</scope>
    <source>
        <strain evidence="2">QDHG01</strain>
    </source>
</reference>
<evidence type="ECO:0000313" key="2">
    <source>
        <dbReference type="EMBL" id="TNV87649.1"/>
    </source>
</evidence>
<proteinExistence type="predicted"/>
<comment type="caution">
    <text evidence="2">The sequence shown here is derived from an EMBL/GenBank/DDBJ whole genome shotgun (WGS) entry which is preliminary data.</text>
</comment>
<sequence>MRGASSTLQPHSPFRRTQIITSSTIKWTSGATSERSVTPRKNESSGVANVFKNAFPSNRALQNHSRNQTQHVLNAPFGTVQQYTNPDPVKQHRPTKSNLSQFRNGFELELEFRPSKQINNQVSNKSQIKFDPLTPQEREAFNQQRPTRSKSPNSQYSRDMRDPILGVIMKDMGQGPIVDMPQTFTTMPSKKIIEFKPSDQLVTAEFKPMSELYSGCQSKKTEMNLKRNQSNIPFSNPTASTQDFSDTHSVRTPQKKVFNKSSAQEMGSILGYKDALPFRDTQHGASKVNQTSNQAVVKYTMQKQIQLRKENTAGAKSMSKSKEMKSDIGF</sequence>
<feature type="compositionally biased region" description="Polar residues" evidence="1">
    <location>
        <begin position="141"/>
        <end position="157"/>
    </location>
</feature>
<protein>
    <submittedName>
        <fullName evidence="2">Uncharacterized protein</fullName>
    </submittedName>
</protein>
<name>A0A8J8T9V4_HALGN</name>
<feature type="region of interest" description="Disordered" evidence="1">
    <location>
        <begin position="138"/>
        <end position="159"/>
    </location>
</feature>
<feature type="region of interest" description="Disordered" evidence="1">
    <location>
        <begin position="308"/>
        <end position="330"/>
    </location>
</feature>
<dbReference type="Proteomes" id="UP000785679">
    <property type="component" value="Unassembled WGS sequence"/>
</dbReference>
<organism evidence="2 3">
    <name type="scientific">Halteria grandinella</name>
    <dbReference type="NCBI Taxonomy" id="5974"/>
    <lineage>
        <taxon>Eukaryota</taxon>
        <taxon>Sar</taxon>
        <taxon>Alveolata</taxon>
        <taxon>Ciliophora</taxon>
        <taxon>Intramacronucleata</taxon>
        <taxon>Spirotrichea</taxon>
        <taxon>Stichotrichia</taxon>
        <taxon>Sporadotrichida</taxon>
        <taxon>Halteriidae</taxon>
        <taxon>Halteria</taxon>
    </lineage>
</organism>
<evidence type="ECO:0000256" key="1">
    <source>
        <dbReference type="SAM" id="MobiDB-lite"/>
    </source>
</evidence>